<accession>A0A3P7ISL2</accession>
<proteinExistence type="predicted"/>
<gene>
    <name evidence="1" type="ORF">SVUK_LOCUS5841</name>
</gene>
<sequence length="69" mass="7966">MMLLPRRQRREVSGLQTVPRAPTILLPTLLRAHTTPLLTRQRREVIGLQTLPRAPTIPLPRRQRREAIG</sequence>
<dbReference type="EMBL" id="UYYB01017824">
    <property type="protein sequence ID" value="VDM70843.1"/>
    <property type="molecule type" value="Genomic_DNA"/>
</dbReference>
<organism evidence="1 2">
    <name type="scientific">Strongylus vulgaris</name>
    <name type="common">Blood worm</name>
    <dbReference type="NCBI Taxonomy" id="40348"/>
    <lineage>
        <taxon>Eukaryota</taxon>
        <taxon>Metazoa</taxon>
        <taxon>Ecdysozoa</taxon>
        <taxon>Nematoda</taxon>
        <taxon>Chromadorea</taxon>
        <taxon>Rhabditida</taxon>
        <taxon>Rhabditina</taxon>
        <taxon>Rhabditomorpha</taxon>
        <taxon>Strongyloidea</taxon>
        <taxon>Strongylidae</taxon>
        <taxon>Strongylus</taxon>
    </lineage>
</organism>
<reference evidence="1 2" key="1">
    <citation type="submission" date="2018-11" db="EMBL/GenBank/DDBJ databases">
        <authorList>
            <consortium name="Pathogen Informatics"/>
        </authorList>
    </citation>
    <scope>NUCLEOTIDE SEQUENCE [LARGE SCALE GENOMIC DNA]</scope>
</reference>
<evidence type="ECO:0000313" key="2">
    <source>
        <dbReference type="Proteomes" id="UP000270094"/>
    </source>
</evidence>
<dbReference type="AlphaFoldDB" id="A0A3P7ISL2"/>
<evidence type="ECO:0000313" key="1">
    <source>
        <dbReference type="EMBL" id="VDM70843.1"/>
    </source>
</evidence>
<protein>
    <submittedName>
        <fullName evidence="1">Uncharacterized protein</fullName>
    </submittedName>
</protein>
<name>A0A3P7ISL2_STRVU</name>
<dbReference type="Proteomes" id="UP000270094">
    <property type="component" value="Unassembled WGS sequence"/>
</dbReference>
<keyword evidence="2" id="KW-1185">Reference proteome</keyword>